<dbReference type="Gramene" id="GBG83560">
    <property type="protein sequence ID" value="GBG83560"/>
    <property type="gene ID" value="CBR_g37277"/>
</dbReference>
<feature type="compositionally biased region" description="Polar residues" evidence="1">
    <location>
        <begin position="78"/>
        <end position="88"/>
    </location>
</feature>
<dbReference type="GO" id="GO:0006508">
    <property type="term" value="P:proteolysis"/>
    <property type="evidence" value="ECO:0007669"/>
    <property type="project" value="InterPro"/>
</dbReference>
<dbReference type="EMBL" id="BFEA01000443">
    <property type="protein sequence ID" value="GBG83560.1"/>
    <property type="molecule type" value="Genomic_DNA"/>
</dbReference>
<dbReference type="PANTHER" id="PTHR15503:SF22">
    <property type="entry name" value="TRANSPOSON TY3-I GAG POLYPROTEIN"/>
    <property type="match status" value="1"/>
</dbReference>
<dbReference type="CDD" id="cd00303">
    <property type="entry name" value="retropepsin_like"/>
    <property type="match status" value="1"/>
</dbReference>
<dbReference type="Gene3D" id="3.10.10.10">
    <property type="entry name" value="HIV Type 1 Reverse Transcriptase, subunit A, domain 1"/>
    <property type="match status" value="1"/>
</dbReference>
<dbReference type="SUPFAM" id="SSF50630">
    <property type="entry name" value="Acid proteases"/>
    <property type="match status" value="1"/>
</dbReference>
<dbReference type="OMA" id="MHETHLA"/>
<keyword evidence="3" id="KW-1185">Reference proteome</keyword>
<feature type="region of interest" description="Disordered" evidence="1">
    <location>
        <begin position="317"/>
        <end position="347"/>
    </location>
</feature>
<dbReference type="PROSITE" id="PS00141">
    <property type="entry name" value="ASP_PROTEASE"/>
    <property type="match status" value="1"/>
</dbReference>
<evidence type="ECO:0000313" key="3">
    <source>
        <dbReference type="Proteomes" id="UP000265515"/>
    </source>
</evidence>
<dbReference type="AlphaFoldDB" id="A0A388LMJ2"/>
<dbReference type="Gene3D" id="2.40.70.10">
    <property type="entry name" value="Acid Proteases"/>
    <property type="match status" value="1"/>
</dbReference>
<organism evidence="2 3">
    <name type="scientific">Chara braunii</name>
    <name type="common">Braun's stonewort</name>
    <dbReference type="NCBI Taxonomy" id="69332"/>
    <lineage>
        <taxon>Eukaryota</taxon>
        <taxon>Viridiplantae</taxon>
        <taxon>Streptophyta</taxon>
        <taxon>Charophyceae</taxon>
        <taxon>Charales</taxon>
        <taxon>Characeae</taxon>
        <taxon>Chara</taxon>
    </lineage>
</organism>
<feature type="compositionally biased region" description="Basic and acidic residues" evidence="1">
    <location>
        <begin position="65"/>
        <end position="77"/>
    </location>
</feature>
<dbReference type="InterPro" id="IPR043502">
    <property type="entry name" value="DNA/RNA_pol_sf"/>
</dbReference>
<protein>
    <recommendedName>
        <fullName evidence="4">Reverse transcriptase/retrotransposon-derived protein RNase H-like domain-containing protein</fullName>
    </recommendedName>
</protein>
<name>A0A388LMJ2_CHABU</name>
<accession>A0A388LMJ2</accession>
<dbReference type="InterPro" id="IPR021109">
    <property type="entry name" value="Peptidase_aspartic_dom_sf"/>
</dbReference>
<dbReference type="Pfam" id="PF08284">
    <property type="entry name" value="RVP_2"/>
    <property type="match status" value="1"/>
</dbReference>
<dbReference type="Proteomes" id="UP000265515">
    <property type="component" value="Unassembled WGS sequence"/>
</dbReference>
<evidence type="ECO:0000256" key="1">
    <source>
        <dbReference type="SAM" id="MobiDB-lite"/>
    </source>
</evidence>
<feature type="region of interest" description="Disordered" evidence="1">
    <location>
        <begin position="63"/>
        <end position="95"/>
    </location>
</feature>
<dbReference type="PANTHER" id="PTHR15503">
    <property type="entry name" value="LDOC1 RELATED"/>
    <property type="match status" value="1"/>
</dbReference>
<dbReference type="GO" id="GO:0004190">
    <property type="term" value="F:aspartic-type endopeptidase activity"/>
    <property type="evidence" value="ECO:0007669"/>
    <property type="project" value="InterPro"/>
</dbReference>
<dbReference type="InterPro" id="IPR032567">
    <property type="entry name" value="RTL1-rel"/>
</dbReference>
<dbReference type="SUPFAM" id="SSF56672">
    <property type="entry name" value="DNA/RNA polymerases"/>
    <property type="match status" value="1"/>
</dbReference>
<dbReference type="InterPro" id="IPR001969">
    <property type="entry name" value="Aspartic_peptidase_AS"/>
</dbReference>
<sequence>MRMGPLVQMDASTKHYDYWGRDDKQQPGDPEDDLASMHETHLADTSARFTPSLKRAYEGGNQHIYEGEDSPRPEHGQLSRQICTASTHSRSESLETTPKFDGREIFCDSTKTDPIPWFCKFELKLQLHHVSEHKHHTYLYSRSGGACQVWLDNLLSKYEMVAADLHTKINWDGLKAAWHKSFQVEPLEIKIMDKLMTFEQGTLSSVDRIVECQRLTFVPYIQKGFNAVKHYFISRSCSALGNALTHVKDTLTTTAELFERAAQIIVMNKEAKNLHCSSTTDPSRDQHRPKATVVVAATPTDQSSEVVSANEGDRLTATRDVGLPDKGRGRGKTKTNTASIPGPGAAARSSPMVPLRFSLCSHLHTYLSFNAPPTSPMDDEVAVGDILAYVTKVVRESRKQQYDENNAPLLYVRIQVGQVSCSALLDSGASRNFMSQAFMQRADLGAQVRRKANLTTIKLADGRTQQLIDRYIEVVPVYFAPPACEPVTVDILDTDFDVILGMLWLASADHAVNFHRRTLTIRDAFGAKVSCTIPLPHPSIRCQVVTTKSFRATCAYEQPDEIGLCFLRTVVVADSSPTDLSSDPRVVWLLDEFAHNFESPTGGVPDRPISHEIFLEAGVVPPKGCIYRMTEEELTVLRAQLDNLLDKGWIRPSSSPYGAPVLFVRKKNKDLRLCIDFASTFGGPTFSATSHAIASHARFVDAVNHATIVRTASCDHYRSPCAEGKRLSWTLPGRSPNTSPVWMRFLRWSTDS</sequence>
<proteinExistence type="predicted"/>
<reference evidence="2 3" key="1">
    <citation type="journal article" date="2018" name="Cell">
        <title>The Chara Genome: Secondary Complexity and Implications for Plant Terrestrialization.</title>
        <authorList>
            <person name="Nishiyama T."/>
            <person name="Sakayama H."/>
            <person name="Vries J.D."/>
            <person name="Buschmann H."/>
            <person name="Saint-Marcoux D."/>
            <person name="Ullrich K.K."/>
            <person name="Haas F.B."/>
            <person name="Vanderstraeten L."/>
            <person name="Becker D."/>
            <person name="Lang D."/>
            <person name="Vosolsobe S."/>
            <person name="Rombauts S."/>
            <person name="Wilhelmsson P.K.I."/>
            <person name="Janitza P."/>
            <person name="Kern R."/>
            <person name="Heyl A."/>
            <person name="Rumpler F."/>
            <person name="Villalobos L.I.A.C."/>
            <person name="Clay J.M."/>
            <person name="Skokan R."/>
            <person name="Toyoda A."/>
            <person name="Suzuki Y."/>
            <person name="Kagoshima H."/>
            <person name="Schijlen E."/>
            <person name="Tajeshwar N."/>
            <person name="Catarino B."/>
            <person name="Hetherington A.J."/>
            <person name="Saltykova A."/>
            <person name="Bonnot C."/>
            <person name="Breuninger H."/>
            <person name="Symeonidi A."/>
            <person name="Radhakrishnan G.V."/>
            <person name="Van Nieuwerburgh F."/>
            <person name="Deforce D."/>
            <person name="Chang C."/>
            <person name="Karol K.G."/>
            <person name="Hedrich R."/>
            <person name="Ulvskov P."/>
            <person name="Glockner G."/>
            <person name="Delwiche C.F."/>
            <person name="Petrasek J."/>
            <person name="Van de Peer Y."/>
            <person name="Friml J."/>
            <person name="Beilby M."/>
            <person name="Dolan L."/>
            <person name="Kohara Y."/>
            <person name="Sugano S."/>
            <person name="Fujiyama A."/>
            <person name="Delaux P.-M."/>
            <person name="Quint M."/>
            <person name="TheiBen G."/>
            <person name="Hagemann M."/>
            <person name="Harholt J."/>
            <person name="Dunand C."/>
            <person name="Zachgo S."/>
            <person name="Langdale J."/>
            <person name="Maumus F."/>
            <person name="Straeten D.V.D."/>
            <person name="Gould S.B."/>
            <person name="Rensing S.A."/>
        </authorList>
    </citation>
    <scope>NUCLEOTIDE SEQUENCE [LARGE SCALE GENOMIC DNA]</scope>
    <source>
        <strain evidence="2 3">S276</strain>
    </source>
</reference>
<comment type="caution">
    <text evidence="2">The sequence shown here is derived from an EMBL/GenBank/DDBJ whole genome shotgun (WGS) entry which is preliminary data.</text>
</comment>
<evidence type="ECO:0008006" key="4">
    <source>
        <dbReference type="Google" id="ProtNLM"/>
    </source>
</evidence>
<gene>
    <name evidence="2" type="ORF">CBR_g37277</name>
</gene>
<feature type="region of interest" description="Disordered" evidence="1">
    <location>
        <begin position="18"/>
        <end position="51"/>
    </location>
</feature>
<evidence type="ECO:0000313" key="2">
    <source>
        <dbReference type="EMBL" id="GBG83560.1"/>
    </source>
</evidence>
<feature type="compositionally biased region" description="Basic and acidic residues" evidence="1">
    <location>
        <begin position="317"/>
        <end position="328"/>
    </location>
</feature>